<dbReference type="EMBL" id="OV725079">
    <property type="protein sequence ID" value="CAH1394637.1"/>
    <property type="molecule type" value="Genomic_DNA"/>
</dbReference>
<reference evidence="1" key="1">
    <citation type="submission" date="2022-01" db="EMBL/GenBank/DDBJ databases">
        <authorList>
            <person name="King R."/>
        </authorList>
    </citation>
    <scope>NUCLEOTIDE SEQUENCE</scope>
</reference>
<evidence type="ECO:0000313" key="1">
    <source>
        <dbReference type="EMBL" id="CAH1394637.1"/>
    </source>
</evidence>
<accession>A0A9P0H4U3</accession>
<sequence>MKKRTNGSELRLTFQILWKSVHQEVDLDQIWEREEERTPSDRLVQGDEEDLWGCSLEEISIGEERVETDGTGSLPAKCVTPIALLIASTAEGEANIKSTNFLAHSTKVLW</sequence>
<dbReference type="AlphaFoldDB" id="A0A9P0H4U3"/>
<gene>
    <name evidence="1" type="ORF">NEZAVI_LOCUS5099</name>
</gene>
<organism evidence="1 2">
    <name type="scientific">Nezara viridula</name>
    <name type="common">Southern green stink bug</name>
    <name type="synonym">Cimex viridulus</name>
    <dbReference type="NCBI Taxonomy" id="85310"/>
    <lineage>
        <taxon>Eukaryota</taxon>
        <taxon>Metazoa</taxon>
        <taxon>Ecdysozoa</taxon>
        <taxon>Arthropoda</taxon>
        <taxon>Hexapoda</taxon>
        <taxon>Insecta</taxon>
        <taxon>Pterygota</taxon>
        <taxon>Neoptera</taxon>
        <taxon>Paraneoptera</taxon>
        <taxon>Hemiptera</taxon>
        <taxon>Heteroptera</taxon>
        <taxon>Panheteroptera</taxon>
        <taxon>Pentatomomorpha</taxon>
        <taxon>Pentatomoidea</taxon>
        <taxon>Pentatomidae</taxon>
        <taxon>Pentatominae</taxon>
        <taxon>Nezara</taxon>
    </lineage>
</organism>
<protein>
    <submittedName>
        <fullName evidence="1">Uncharacterized protein</fullName>
    </submittedName>
</protein>
<name>A0A9P0H4U3_NEZVI</name>
<dbReference type="Proteomes" id="UP001152798">
    <property type="component" value="Chromosome 3"/>
</dbReference>
<proteinExistence type="predicted"/>
<evidence type="ECO:0000313" key="2">
    <source>
        <dbReference type="Proteomes" id="UP001152798"/>
    </source>
</evidence>
<keyword evidence="2" id="KW-1185">Reference proteome</keyword>